<proteinExistence type="predicted"/>
<evidence type="ECO:0000259" key="2">
    <source>
        <dbReference type="PROSITE" id="PS50158"/>
    </source>
</evidence>
<dbReference type="InterPro" id="IPR036875">
    <property type="entry name" value="Znf_CCHC_sf"/>
</dbReference>
<dbReference type="AlphaFoldDB" id="A0A444Y2W3"/>
<gene>
    <name evidence="4" type="ORF">Ahy_B08g091970</name>
</gene>
<sequence>MFARFRESLKRCVHVRICEINDTMQPHVYRKPTSNNFNCMCMRMESFGIPCVHIVAMCVRLDLGEIPESLVLRRLSRTTKMEMENENVDHPTTDQSVTYRTRLGAFSQLCKRLGKVACMTNNVLTTAADNGVKDPICVRTKGTGRCSQGGSSAVKTKRKCSTCGKLGHQRTQCPNRGTQHASTN</sequence>
<comment type="caution">
    <text evidence="4">The sequence shown here is derived from an EMBL/GenBank/DDBJ whole genome shotgun (WGS) entry which is preliminary data.</text>
</comment>
<dbReference type="Proteomes" id="UP000289738">
    <property type="component" value="Chromosome B08"/>
</dbReference>
<dbReference type="InterPro" id="IPR001878">
    <property type="entry name" value="Znf_CCHC"/>
</dbReference>
<dbReference type="EMBL" id="SDMP01000018">
    <property type="protein sequence ID" value="RYQ96275.1"/>
    <property type="molecule type" value="Genomic_DNA"/>
</dbReference>
<name>A0A444Y2W3_ARAHY</name>
<dbReference type="InterPro" id="IPR007527">
    <property type="entry name" value="Znf_SWIM"/>
</dbReference>
<feature type="domain" description="SWIM-type" evidence="3">
    <location>
        <begin position="29"/>
        <end position="62"/>
    </location>
</feature>
<organism evidence="4 5">
    <name type="scientific">Arachis hypogaea</name>
    <name type="common">Peanut</name>
    <dbReference type="NCBI Taxonomy" id="3818"/>
    <lineage>
        <taxon>Eukaryota</taxon>
        <taxon>Viridiplantae</taxon>
        <taxon>Streptophyta</taxon>
        <taxon>Embryophyta</taxon>
        <taxon>Tracheophyta</taxon>
        <taxon>Spermatophyta</taxon>
        <taxon>Magnoliopsida</taxon>
        <taxon>eudicotyledons</taxon>
        <taxon>Gunneridae</taxon>
        <taxon>Pentapetalae</taxon>
        <taxon>rosids</taxon>
        <taxon>fabids</taxon>
        <taxon>Fabales</taxon>
        <taxon>Fabaceae</taxon>
        <taxon>Papilionoideae</taxon>
        <taxon>50 kb inversion clade</taxon>
        <taxon>dalbergioids sensu lato</taxon>
        <taxon>Dalbergieae</taxon>
        <taxon>Pterocarpus clade</taxon>
        <taxon>Arachis</taxon>
    </lineage>
</organism>
<evidence type="ECO:0000256" key="1">
    <source>
        <dbReference type="PROSITE-ProRule" id="PRU00047"/>
    </source>
</evidence>
<keyword evidence="1" id="KW-0479">Metal-binding</keyword>
<dbReference type="GO" id="GO:0003676">
    <property type="term" value="F:nucleic acid binding"/>
    <property type="evidence" value="ECO:0007669"/>
    <property type="project" value="InterPro"/>
</dbReference>
<reference evidence="4 5" key="1">
    <citation type="submission" date="2019-01" db="EMBL/GenBank/DDBJ databases">
        <title>Sequencing of cultivated peanut Arachis hypogaea provides insights into genome evolution and oil improvement.</title>
        <authorList>
            <person name="Chen X."/>
        </authorList>
    </citation>
    <scope>NUCLEOTIDE SEQUENCE [LARGE SCALE GENOMIC DNA]</scope>
    <source>
        <strain evidence="5">cv. Fuhuasheng</strain>
        <tissue evidence="4">Leaves</tissue>
    </source>
</reference>
<keyword evidence="5" id="KW-1185">Reference proteome</keyword>
<evidence type="ECO:0008006" key="6">
    <source>
        <dbReference type="Google" id="ProtNLM"/>
    </source>
</evidence>
<dbReference type="Pfam" id="PF00098">
    <property type="entry name" value="zf-CCHC"/>
    <property type="match status" value="1"/>
</dbReference>
<evidence type="ECO:0000259" key="3">
    <source>
        <dbReference type="PROSITE" id="PS50966"/>
    </source>
</evidence>
<keyword evidence="1" id="KW-0863">Zinc-finger</keyword>
<evidence type="ECO:0000313" key="4">
    <source>
        <dbReference type="EMBL" id="RYQ96275.1"/>
    </source>
</evidence>
<protein>
    <recommendedName>
        <fullName evidence="6">Protein FAR1-RELATED SEQUENCE</fullName>
    </recommendedName>
</protein>
<accession>A0A444Y2W3</accession>
<dbReference type="GO" id="GO:0008270">
    <property type="term" value="F:zinc ion binding"/>
    <property type="evidence" value="ECO:0007669"/>
    <property type="project" value="UniProtKB-KW"/>
</dbReference>
<keyword evidence="1" id="KW-0862">Zinc</keyword>
<dbReference type="SUPFAM" id="SSF57756">
    <property type="entry name" value="Retrovirus zinc finger-like domains"/>
    <property type="match status" value="1"/>
</dbReference>
<dbReference type="PROSITE" id="PS50966">
    <property type="entry name" value="ZF_SWIM"/>
    <property type="match status" value="1"/>
</dbReference>
<evidence type="ECO:0000313" key="5">
    <source>
        <dbReference type="Proteomes" id="UP000289738"/>
    </source>
</evidence>
<feature type="domain" description="CCHC-type" evidence="2">
    <location>
        <begin position="158"/>
        <end position="175"/>
    </location>
</feature>
<dbReference type="PROSITE" id="PS50158">
    <property type="entry name" value="ZF_CCHC"/>
    <property type="match status" value="1"/>
</dbReference>
<dbReference type="SMART" id="SM00343">
    <property type="entry name" value="ZnF_C2HC"/>
    <property type="match status" value="1"/>
</dbReference>